<keyword evidence="1" id="KW-0812">Transmembrane</keyword>
<comment type="caution">
    <text evidence="2">The sequence shown here is derived from an EMBL/GenBank/DDBJ whole genome shotgun (WGS) entry which is preliminary data.</text>
</comment>
<dbReference type="EMBL" id="JAHQZT010000008">
    <property type="protein sequence ID" value="MBV0933267.1"/>
    <property type="molecule type" value="Genomic_DNA"/>
</dbReference>
<reference evidence="2 3" key="1">
    <citation type="submission" date="2021-06" db="EMBL/GenBank/DDBJ databases">
        <title>Bacterium isolated from marine sediment.</title>
        <authorList>
            <person name="Zhu K.-L."/>
            <person name="Du Z.-J."/>
            <person name="Liang Q.-Y."/>
        </authorList>
    </citation>
    <scope>NUCLEOTIDE SEQUENCE [LARGE SCALE GENOMIC DNA]</scope>
    <source>
        <strain evidence="2 3">A346</strain>
    </source>
</reference>
<dbReference type="InterPro" id="IPR051533">
    <property type="entry name" value="WaaL-like"/>
</dbReference>
<feature type="transmembrane region" description="Helical" evidence="1">
    <location>
        <begin position="127"/>
        <end position="148"/>
    </location>
</feature>
<feature type="transmembrane region" description="Helical" evidence="1">
    <location>
        <begin position="233"/>
        <end position="255"/>
    </location>
</feature>
<accession>A0ABS6MAF0</accession>
<proteinExistence type="predicted"/>
<feature type="transmembrane region" description="Helical" evidence="1">
    <location>
        <begin position="75"/>
        <end position="92"/>
    </location>
</feature>
<name>A0ABS6MAF0_9GAMM</name>
<evidence type="ECO:0000313" key="3">
    <source>
        <dbReference type="Proteomes" id="UP000755551"/>
    </source>
</evidence>
<keyword evidence="1" id="KW-0472">Membrane</keyword>
<keyword evidence="3" id="KW-1185">Reference proteome</keyword>
<keyword evidence="1" id="KW-1133">Transmembrane helix</keyword>
<evidence type="ECO:0008006" key="4">
    <source>
        <dbReference type="Google" id="ProtNLM"/>
    </source>
</evidence>
<feature type="transmembrane region" description="Helical" evidence="1">
    <location>
        <begin position="311"/>
        <end position="330"/>
    </location>
</feature>
<evidence type="ECO:0000313" key="2">
    <source>
        <dbReference type="EMBL" id="MBV0933267.1"/>
    </source>
</evidence>
<organism evidence="2 3">
    <name type="scientific">Marinobacterium weihaiense</name>
    <dbReference type="NCBI Taxonomy" id="2851016"/>
    <lineage>
        <taxon>Bacteria</taxon>
        <taxon>Pseudomonadati</taxon>
        <taxon>Pseudomonadota</taxon>
        <taxon>Gammaproteobacteria</taxon>
        <taxon>Oceanospirillales</taxon>
        <taxon>Oceanospirillaceae</taxon>
        <taxon>Marinobacterium</taxon>
    </lineage>
</organism>
<feature type="transmembrane region" description="Helical" evidence="1">
    <location>
        <begin position="365"/>
        <end position="383"/>
    </location>
</feature>
<feature type="transmembrane region" description="Helical" evidence="1">
    <location>
        <begin position="168"/>
        <end position="188"/>
    </location>
</feature>
<dbReference type="RefSeq" id="WP_217334691.1">
    <property type="nucleotide sequence ID" value="NZ_JAHQZT010000008.1"/>
</dbReference>
<dbReference type="PANTHER" id="PTHR37422:SF13">
    <property type="entry name" value="LIPOPOLYSACCHARIDE BIOSYNTHESIS PROTEIN PA4999-RELATED"/>
    <property type="match status" value="1"/>
</dbReference>
<feature type="transmembrane region" description="Helical" evidence="1">
    <location>
        <begin position="195"/>
        <end position="213"/>
    </location>
</feature>
<feature type="transmembrane region" description="Helical" evidence="1">
    <location>
        <begin position="46"/>
        <end position="63"/>
    </location>
</feature>
<evidence type="ECO:0000256" key="1">
    <source>
        <dbReference type="SAM" id="Phobius"/>
    </source>
</evidence>
<dbReference type="PANTHER" id="PTHR37422">
    <property type="entry name" value="TEICHURONIC ACID BIOSYNTHESIS PROTEIN TUAE"/>
    <property type="match status" value="1"/>
</dbReference>
<protein>
    <recommendedName>
        <fullName evidence="4">O-antigen ligase</fullName>
    </recommendedName>
</protein>
<gene>
    <name evidence="2" type="ORF">KTN04_07950</name>
</gene>
<sequence>MIKNEHIGKKRFWTLCCLKGWLAERLLLIAYLFFIALLLSSDNTKLTNNFFYLCIMLPAFFILARRQLLPTRPCLLLCCYLSYVALSTFWSNADPGDALKHLKYVIYILTFTAITQQVMTQPERLKWIAAWGLLIGLIVEAHSLYTLIASVGLEAWVRDFPRLDQLTGPLNAIHLPLAICLFGFILITSQFHNPWFASALVCLLIITIIPLQSRTPIFALLLAHCFYLFQLRALLALLVWLGILISGGIFLVLSIDRFTTEFVRVDIWLNVANSMLEQCSLLVGCGNRFNFDIHVDNFYYFNPHSIWLSQFFYGGVAGLLLIFLCAYSLFRKHHQLATHWPPVFLFCIIACFPIGHSLLTHPDFIWLLTWFPLALSGMLFRSADSINQAQQHHEADTNTPVSV</sequence>
<feature type="transmembrane region" description="Helical" evidence="1">
    <location>
        <begin position="21"/>
        <end position="40"/>
    </location>
</feature>
<feature type="transmembrane region" description="Helical" evidence="1">
    <location>
        <begin position="342"/>
        <end position="359"/>
    </location>
</feature>
<dbReference type="Proteomes" id="UP000755551">
    <property type="component" value="Unassembled WGS sequence"/>
</dbReference>